<protein>
    <submittedName>
        <fullName evidence="2">Uncharacterized protein</fullName>
    </submittedName>
</protein>
<sequence>MTLTDKFLAIAVAILLIYGLVFAGNPSLSRAEQSHSTLMDGQPRNEAARQNDARI</sequence>
<evidence type="ECO:0000313" key="2">
    <source>
        <dbReference type="EMBL" id="GHC15768.1"/>
    </source>
</evidence>
<accession>A0ABQ3FAE0</accession>
<dbReference type="RefSeq" id="WP_189514420.1">
    <property type="nucleotide sequence ID" value="NZ_BMZM01000001.1"/>
</dbReference>
<keyword evidence="3" id="KW-1185">Reference proteome</keyword>
<organism evidence="2 3">
    <name type="scientific">Kushneria pakistanensis</name>
    <dbReference type="NCBI Taxonomy" id="1508770"/>
    <lineage>
        <taxon>Bacteria</taxon>
        <taxon>Pseudomonadati</taxon>
        <taxon>Pseudomonadota</taxon>
        <taxon>Gammaproteobacteria</taxon>
        <taxon>Oceanospirillales</taxon>
        <taxon>Halomonadaceae</taxon>
        <taxon>Kushneria</taxon>
    </lineage>
</organism>
<comment type="caution">
    <text evidence="2">The sequence shown here is derived from an EMBL/GenBank/DDBJ whole genome shotgun (WGS) entry which is preliminary data.</text>
</comment>
<evidence type="ECO:0000256" key="1">
    <source>
        <dbReference type="SAM" id="MobiDB-lite"/>
    </source>
</evidence>
<feature type="region of interest" description="Disordered" evidence="1">
    <location>
        <begin position="32"/>
        <end position="55"/>
    </location>
</feature>
<gene>
    <name evidence="2" type="ORF">GCM10010082_03020</name>
</gene>
<dbReference type="EMBL" id="BMZM01000001">
    <property type="protein sequence ID" value="GHC15768.1"/>
    <property type="molecule type" value="Genomic_DNA"/>
</dbReference>
<evidence type="ECO:0000313" key="3">
    <source>
        <dbReference type="Proteomes" id="UP000604243"/>
    </source>
</evidence>
<dbReference type="Proteomes" id="UP000604243">
    <property type="component" value="Unassembled WGS sequence"/>
</dbReference>
<reference evidence="3" key="1">
    <citation type="journal article" date="2019" name="Int. J. Syst. Evol. Microbiol.">
        <title>The Global Catalogue of Microorganisms (GCM) 10K type strain sequencing project: providing services to taxonomists for standard genome sequencing and annotation.</title>
        <authorList>
            <consortium name="The Broad Institute Genomics Platform"/>
            <consortium name="The Broad Institute Genome Sequencing Center for Infectious Disease"/>
            <person name="Wu L."/>
            <person name="Ma J."/>
        </authorList>
    </citation>
    <scope>NUCLEOTIDE SEQUENCE [LARGE SCALE GENOMIC DNA]</scope>
    <source>
        <strain evidence="3">KCTC 42082</strain>
    </source>
</reference>
<proteinExistence type="predicted"/>
<feature type="compositionally biased region" description="Basic and acidic residues" evidence="1">
    <location>
        <begin position="46"/>
        <end position="55"/>
    </location>
</feature>
<name>A0ABQ3FAE0_9GAMM</name>